<dbReference type="InterPro" id="IPR050445">
    <property type="entry name" value="Bact_polysacc_biosynth/exp"/>
</dbReference>
<evidence type="ECO:0000256" key="2">
    <source>
        <dbReference type="SAM" id="Phobius"/>
    </source>
</evidence>
<keyword evidence="2" id="KW-0472">Membrane</keyword>
<dbReference type="GO" id="GO:0004713">
    <property type="term" value="F:protein tyrosine kinase activity"/>
    <property type="evidence" value="ECO:0007669"/>
    <property type="project" value="TreeGrafter"/>
</dbReference>
<dbReference type="GO" id="GO:0005886">
    <property type="term" value="C:plasma membrane"/>
    <property type="evidence" value="ECO:0007669"/>
    <property type="project" value="TreeGrafter"/>
</dbReference>
<reference evidence="3" key="1">
    <citation type="submission" date="2021-02" db="EMBL/GenBank/DDBJ databases">
        <title>Draft genome sequence of Microbispora sp. RL4-1S isolated from rice leaves in Thailand.</title>
        <authorList>
            <person name="Muangham S."/>
            <person name="Duangmal K."/>
        </authorList>
    </citation>
    <scope>NUCLEOTIDE SEQUENCE</scope>
    <source>
        <strain evidence="3">RL4-1S</strain>
    </source>
</reference>
<name>A0A940WTM4_9ACTN</name>
<evidence type="ECO:0000313" key="4">
    <source>
        <dbReference type="Proteomes" id="UP000674234"/>
    </source>
</evidence>
<dbReference type="EMBL" id="JAFCNB010000017">
    <property type="protein sequence ID" value="MBP2707205.1"/>
    <property type="molecule type" value="Genomic_DNA"/>
</dbReference>
<evidence type="ECO:0000256" key="1">
    <source>
        <dbReference type="SAM" id="MobiDB-lite"/>
    </source>
</evidence>
<accession>A0A940WTM4</accession>
<comment type="caution">
    <text evidence="3">The sequence shown here is derived from an EMBL/GenBank/DDBJ whole genome shotgun (WGS) entry which is preliminary data.</text>
</comment>
<sequence>MSLPPHSRDLSEYGSVLRRRWVTFTSCLVTGVTGGVVLLLATPAAYTATAEVQVLPTGVQDQLNPITWRQREPLNLDTESHIARSSVVADIAAQALKNPDSEALRHKVTVAVPPNSAILAISFTAPDARAAATGAQAFADAYLRNRTSAARDAVDAELMMVIDKLRQVNNALAGAAPAGNTSGAATGNAAEDTSGNASLGARTNPMAAKAADAVDTAGTPGAAGVAGSGGPAQAADVALTGGDGTERNRSLLARQASVLTLRYDTLRTTAIIPGTVISPALPPTAQSSPDVPIYLGSGLFLGLLVGAAAAFGRDRLDTRLRAPEDVERLTGLRLLAELADQPESAAFHDLASAVAASLDGRPHTLLIEGVGAESAARPLAKVLGAALAHLAPVAVVTGRPTRPDTVLLLVGLRRTTGPEVIRAVRRHARLGARVLGAVTVPSEHAVPSAEGARAR</sequence>
<dbReference type="RefSeq" id="WP_210158475.1">
    <property type="nucleotide sequence ID" value="NZ_JAFCNB010000017.1"/>
</dbReference>
<evidence type="ECO:0008006" key="5">
    <source>
        <dbReference type="Google" id="ProtNLM"/>
    </source>
</evidence>
<keyword evidence="2" id="KW-1133">Transmembrane helix</keyword>
<organism evidence="3 4">
    <name type="scientific">Microbispora oryzae</name>
    <dbReference type="NCBI Taxonomy" id="2806554"/>
    <lineage>
        <taxon>Bacteria</taxon>
        <taxon>Bacillati</taxon>
        <taxon>Actinomycetota</taxon>
        <taxon>Actinomycetes</taxon>
        <taxon>Streptosporangiales</taxon>
        <taxon>Streptosporangiaceae</taxon>
        <taxon>Microbispora</taxon>
    </lineage>
</organism>
<keyword evidence="4" id="KW-1185">Reference proteome</keyword>
<dbReference type="Proteomes" id="UP000674234">
    <property type="component" value="Unassembled WGS sequence"/>
</dbReference>
<dbReference type="AlphaFoldDB" id="A0A940WTM4"/>
<evidence type="ECO:0000313" key="3">
    <source>
        <dbReference type="EMBL" id="MBP2707205.1"/>
    </source>
</evidence>
<dbReference type="PANTHER" id="PTHR32309">
    <property type="entry name" value="TYROSINE-PROTEIN KINASE"/>
    <property type="match status" value="1"/>
</dbReference>
<dbReference type="PANTHER" id="PTHR32309:SF13">
    <property type="entry name" value="FERRIC ENTEROBACTIN TRANSPORT PROTEIN FEPE"/>
    <property type="match status" value="1"/>
</dbReference>
<gene>
    <name evidence="3" type="ORF">JOL79_25810</name>
</gene>
<protein>
    <recommendedName>
        <fullName evidence="5">Polysaccharide chain length determinant N-terminal domain-containing protein</fullName>
    </recommendedName>
</protein>
<feature type="compositionally biased region" description="Low complexity" evidence="1">
    <location>
        <begin position="178"/>
        <end position="190"/>
    </location>
</feature>
<proteinExistence type="predicted"/>
<feature type="transmembrane region" description="Helical" evidence="2">
    <location>
        <begin position="21"/>
        <end position="46"/>
    </location>
</feature>
<keyword evidence="2" id="KW-0812">Transmembrane</keyword>
<feature type="region of interest" description="Disordered" evidence="1">
    <location>
        <begin position="178"/>
        <end position="200"/>
    </location>
</feature>